<dbReference type="PRINTS" id="PR00081">
    <property type="entry name" value="GDHRDH"/>
</dbReference>
<protein>
    <submittedName>
        <fullName evidence="4">Short-chain dehydrogenase/reductase</fullName>
    </submittedName>
</protein>
<dbReference type="InterPro" id="IPR036291">
    <property type="entry name" value="NAD(P)-bd_dom_sf"/>
</dbReference>
<comment type="caution">
    <text evidence="4">The sequence shown here is derived from an EMBL/GenBank/DDBJ whole genome shotgun (WGS) entry which is preliminary data.</text>
</comment>
<evidence type="ECO:0000256" key="3">
    <source>
        <dbReference type="ARBA" id="ARBA00023002"/>
    </source>
</evidence>
<name>A0A179HC54_PURLI</name>
<dbReference type="PANTHER" id="PTHR24320">
    <property type="entry name" value="RETINOL DEHYDROGENASE"/>
    <property type="match status" value="1"/>
</dbReference>
<dbReference type="Proteomes" id="UP000078240">
    <property type="component" value="Unassembled WGS sequence"/>
</dbReference>
<sequence>MGLFTTHDAFNPNKDIPSLQDKVILVTGGNIGLGKQAILEFAKHKPRQIWLAARNLDKARAAVKEIQQQIRDALIRILQMDLTSFASIRKAARIFLEESDRLDVLMLNAGIMATLPGLTENGYEVQFGTNHMGHALLTKLLLPMLDKTAQSSPDADVRVVVLTSEGHKLGPKAGILFDTLKTEYAHVDAFVRYGQSKFANVLFARRLAQLRPRLTVAAVHPGVVRTNLVAGATGMSKSARVAGPLANLAFTPVSEGVKNQLWASVSKHVVSGEYYEPVGVPDKVRKLGRSDELAKALWDWTETELESQCGEPSSKL</sequence>
<evidence type="ECO:0000256" key="1">
    <source>
        <dbReference type="ARBA" id="ARBA00006484"/>
    </source>
</evidence>
<reference evidence="4 5" key="1">
    <citation type="submission" date="2016-01" db="EMBL/GenBank/DDBJ databases">
        <title>Biosynthesis of antibiotic leucinostatins and their inhibition on Phytophthora in bio-control Purpureocillium lilacinum.</title>
        <authorList>
            <person name="Wang G."/>
            <person name="Liu Z."/>
            <person name="Lin R."/>
            <person name="Li E."/>
            <person name="Mao Z."/>
            <person name="Ling J."/>
            <person name="Yin W."/>
            <person name="Xie B."/>
        </authorList>
    </citation>
    <scope>NUCLEOTIDE SEQUENCE [LARGE SCALE GENOMIC DNA]</scope>
    <source>
        <strain evidence="4">PLBJ-1</strain>
    </source>
</reference>
<evidence type="ECO:0000313" key="5">
    <source>
        <dbReference type="Proteomes" id="UP000078240"/>
    </source>
</evidence>
<dbReference type="PANTHER" id="PTHR24320:SF282">
    <property type="entry name" value="WW DOMAIN-CONTAINING OXIDOREDUCTASE"/>
    <property type="match status" value="1"/>
</dbReference>
<dbReference type="InterPro" id="IPR002347">
    <property type="entry name" value="SDR_fam"/>
</dbReference>
<keyword evidence="2" id="KW-0521">NADP</keyword>
<organism evidence="4 5">
    <name type="scientific">Purpureocillium lilacinum</name>
    <name type="common">Paecilomyces lilacinus</name>
    <dbReference type="NCBI Taxonomy" id="33203"/>
    <lineage>
        <taxon>Eukaryota</taxon>
        <taxon>Fungi</taxon>
        <taxon>Dikarya</taxon>
        <taxon>Ascomycota</taxon>
        <taxon>Pezizomycotina</taxon>
        <taxon>Sordariomycetes</taxon>
        <taxon>Hypocreomycetidae</taxon>
        <taxon>Hypocreales</taxon>
        <taxon>Ophiocordycipitaceae</taxon>
        <taxon>Purpureocillium</taxon>
    </lineage>
</organism>
<evidence type="ECO:0000256" key="2">
    <source>
        <dbReference type="ARBA" id="ARBA00022857"/>
    </source>
</evidence>
<comment type="similarity">
    <text evidence="1">Belongs to the short-chain dehydrogenases/reductases (SDR) family.</text>
</comment>
<dbReference type="Pfam" id="PF00106">
    <property type="entry name" value="adh_short"/>
    <property type="match status" value="1"/>
</dbReference>
<accession>A0A179HC54</accession>
<gene>
    <name evidence="4" type="ORF">VFPBJ_01093</name>
</gene>
<proteinExistence type="inferred from homology"/>
<dbReference type="SUPFAM" id="SSF51735">
    <property type="entry name" value="NAD(P)-binding Rossmann-fold domains"/>
    <property type="match status" value="1"/>
</dbReference>
<dbReference type="Gene3D" id="3.40.50.720">
    <property type="entry name" value="NAD(P)-binding Rossmann-like Domain"/>
    <property type="match status" value="1"/>
</dbReference>
<dbReference type="EMBL" id="LSBH01000001">
    <property type="protein sequence ID" value="OAQ87053.1"/>
    <property type="molecule type" value="Genomic_DNA"/>
</dbReference>
<dbReference type="AlphaFoldDB" id="A0A179HC54"/>
<keyword evidence="3" id="KW-0560">Oxidoreductase</keyword>
<evidence type="ECO:0000313" key="4">
    <source>
        <dbReference type="EMBL" id="OAQ87053.1"/>
    </source>
</evidence>
<dbReference type="GO" id="GO:0016491">
    <property type="term" value="F:oxidoreductase activity"/>
    <property type="evidence" value="ECO:0007669"/>
    <property type="project" value="UniProtKB-KW"/>
</dbReference>